<dbReference type="InterPro" id="IPR012349">
    <property type="entry name" value="Split_barrel_FMN-bd"/>
</dbReference>
<dbReference type="Gene3D" id="2.30.110.10">
    <property type="entry name" value="Electron Transport, Fmn-binding Protein, Chain A"/>
    <property type="match status" value="1"/>
</dbReference>
<dbReference type="Proteomes" id="UP000095347">
    <property type="component" value="Unassembled WGS sequence"/>
</dbReference>
<dbReference type="PANTHER" id="PTHR13343">
    <property type="entry name" value="CREG1 PROTEIN"/>
    <property type="match status" value="1"/>
</dbReference>
<evidence type="ECO:0000313" key="2">
    <source>
        <dbReference type="EMBL" id="OEJ69301.1"/>
    </source>
</evidence>
<dbReference type="AlphaFoldDB" id="A0A1E5QBH2"/>
<proteinExistence type="predicted"/>
<comment type="caution">
    <text evidence="2">The sequence shown here is derived from an EMBL/GenBank/DDBJ whole genome shotgun (WGS) entry which is preliminary data.</text>
</comment>
<dbReference type="OrthoDB" id="9814594at2"/>
<name>A0A1E5QBH2_9PROT</name>
<keyword evidence="3" id="KW-1185">Reference proteome</keyword>
<dbReference type="EMBL" id="MCGG01000008">
    <property type="protein sequence ID" value="OEJ69301.1"/>
    <property type="molecule type" value="Genomic_DNA"/>
</dbReference>
<dbReference type="RefSeq" id="WP_069956765.1">
    <property type="nucleotide sequence ID" value="NZ_MCGG01000008.1"/>
</dbReference>
<accession>A0A1E5QBH2</accession>
<reference evidence="3" key="1">
    <citation type="submission" date="2016-07" db="EMBL/GenBank/DDBJ databases">
        <authorList>
            <person name="Florea S."/>
            <person name="Webb J.S."/>
            <person name="Jaromczyk J."/>
            <person name="Schardl C.L."/>
        </authorList>
    </citation>
    <scope>NUCLEOTIDE SEQUENCE [LARGE SCALE GENOMIC DNA]</scope>
    <source>
        <strain evidence="3">MV-1</strain>
    </source>
</reference>
<dbReference type="Pfam" id="PF13883">
    <property type="entry name" value="CREG_beta-barrel"/>
    <property type="match status" value="1"/>
</dbReference>
<dbReference type="STRING" id="28181.BEN30_04270"/>
<evidence type="ECO:0000259" key="1">
    <source>
        <dbReference type="Pfam" id="PF13883"/>
    </source>
</evidence>
<organism evidence="2 3">
    <name type="scientific">Magnetovibrio blakemorei</name>
    <dbReference type="NCBI Taxonomy" id="28181"/>
    <lineage>
        <taxon>Bacteria</taxon>
        <taxon>Pseudomonadati</taxon>
        <taxon>Pseudomonadota</taxon>
        <taxon>Alphaproteobacteria</taxon>
        <taxon>Rhodospirillales</taxon>
        <taxon>Magnetovibrionaceae</taxon>
        <taxon>Magnetovibrio</taxon>
    </lineage>
</organism>
<dbReference type="InterPro" id="IPR055343">
    <property type="entry name" value="CREG_beta-barrel"/>
</dbReference>
<dbReference type="GO" id="GO:0005737">
    <property type="term" value="C:cytoplasm"/>
    <property type="evidence" value="ECO:0007669"/>
    <property type="project" value="UniProtKB-ARBA"/>
</dbReference>
<feature type="domain" description="CREG-like beta-barrel" evidence="1">
    <location>
        <begin position="7"/>
        <end position="158"/>
    </location>
</feature>
<dbReference type="PANTHER" id="PTHR13343:SF17">
    <property type="entry name" value="CELLULAR REPRESSOR OF E1A-STIMULATED GENES, ISOFORM A"/>
    <property type="match status" value="1"/>
</dbReference>
<evidence type="ECO:0000313" key="3">
    <source>
        <dbReference type="Proteomes" id="UP000095347"/>
    </source>
</evidence>
<sequence length="266" mass="28357">MKSTPFSAAREARLIARQAQKGALATLRRAARDEAKGQPYVSKVGVALAADGCPLFLFSTLAAHTQDLLADPRASVLLEAPTTALNPLEGARCTLIGQMEKVPVDDVPAARTQYLAHHPRAAQYADFGDFAMWRLRIEKVHYVGGFGQAKWAKGKEYLLGGDGLKGAEGRILKTLDDDAVQTLCAGAYVGVSGGVPGRKTSARNALGWRVLAVDGDGFVAARFVKGGQKGAPLRVNFDTPAGDLRSWRARFQMALKRLSAPAKGLS</sequence>
<protein>
    <recommendedName>
        <fullName evidence="1">CREG-like beta-barrel domain-containing protein</fullName>
    </recommendedName>
</protein>
<gene>
    <name evidence="2" type="ORF">BEN30_04270</name>
</gene>
<dbReference type="SUPFAM" id="SSF50475">
    <property type="entry name" value="FMN-binding split barrel"/>
    <property type="match status" value="1"/>
</dbReference>